<organism evidence="3 5">
    <name type="scientific">Faecalibacterium prausnitzii</name>
    <dbReference type="NCBI Taxonomy" id="853"/>
    <lineage>
        <taxon>Bacteria</taxon>
        <taxon>Bacillati</taxon>
        <taxon>Bacillota</taxon>
        <taxon>Clostridia</taxon>
        <taxon>Eubacteriales</taxon>
        <taxon>Oscillospiraceae</taxon>
        <taxon>Faecalibacterium</taxon>
    </lineage>
</organism>
<evidence type="ECO:0000313" key="5">
    <source>
        <dbReference type="Proteomes" id="UP000220157"/>
    </source>
</evidence>
<proteinExistence type="predicted"/>
<protein>
    <submittedName>
        <fullName evidence="2">Helix-turn-helix domain-containing protein</fullName>
    </submittedName>
</protein>
<evidence type="ECO:0000259" key="1">
    <source>
        <dbReference type="Pfam" id="PF13443"/>
    </source>
</evidence>
<evidence type="ECO:0000313" key="4">
    <source>
        <dbReference type="EMBL" id="RAW48341.1"/>
    </source>
</evidence>
<evidence type="ECO:0000313" key="2">
    <source>
        <dbReference type="EMBL" id="MSC64117.1"/>
    </source>
</evidence>
<evidence type="ECO:0000313" key="6">
    <source>
        <dbReference type="Proteomes" id="UP000251634"/>
    </source>
</evidence>
<dbReference type="Pfam" id="PF13443">
    <property type="entry name" value="HTH_26"/>
    <property type="match status" value="1"/>
</dbReference>
<dbReference type="RefSeq" id="WP_097785179.1">
    <property type="nucleotide sequence ID" value="NZ_NMTW01000026.1"/>
</dbReference>
<dbReference type="EMBL" id="PRKZ01000009">
    <property type="protein sequence ID" value="RAW48341.1"/>
    <property type="molecule type" value="Genomic_DNA"/>
</dbReference>
<dbReference type="InterPro" id="IPR001387">
    <property type="entry name" value="Cro/C1-type_HTH"/>
</dbReference>
<gene>
    <name evidence="4" type="ORF">C4N25_11245</name>
    <name evidence="3" type="ORF">CGS56_05345</name>
    <name evidence="2" type="ORF">GKD95_12445</name>
</gene>
<sequence length="111" mass="12124">MAIQYKADVLALLKAAGYPSTRIRAEKLLGQSYVQQLRKGELISWAALNTVCRLLDCQPGDLLEYVADEIPNAETIAAIKELDNGGGEHFTGSTEELFKKILSEPDEATGK</sequence>
<reference evidence="4 6" key="3">
    <citation type="submission" date="2018-02" db="EMBL/GenBank/DDBJ databases">
        <title>Complete genome sequencing of Faecalibacterium prausnitzii strains isolated from the human gut.</title>
        <authorList>
            <person name="Fitzgerald B.C."/>
            <person name="Shkoporov A.N."/>
            <person name="Ross P.R."/>
            <person name="Hill C."/>
        </authorList>
    </citation>
    <scope>NUCLEOTIDE SEQUENCE [LARGE SCALE GENOMIC DNA]</scope>
    <source>
        <strain evidence="4 6">APC942/8-14-2</strain>
    </source>
</reference>
<dbReference type="EMBL" id="WKQN01000015">
    <property type="protein sequence ID" value="MSC64117.1"/>
    <property type="molecule type" value="Genomic_DNA"/>
</dbReference>
<reference evidence="3" key="2">
    <citation type="submission" date="2017-07" db="EMBL/GenBank/DDBJ databases">
        <authorList>
            <person name="Sun Z.S."/>
            <person name="Albrecht U."/>
            <person name="Echele G."/>
            <person name="Lee C.C."/>
        </authorList>
    </citation>
    <scope>NUCLEOTIDE SEQUENCE</scope>
    <source>
        <strain evidence="3">CNCM I 4573</strain>
    </source>
</reference>
<dbReference type="Proteomes" id="UP000220157">
    <property type="component" value="Unassembled WGS sequence"/>
</dbReference>
<comment type="caution">
    <text evidence="3">The sequence shown here is derived from an EMBL/GenBank/DDBJ whole genome shotgun (WGS) entry which is preliminary data.</text>
</comment>
<reference evidence="2 7" key="4">
    <citation type="journal article" date="2019" name="Nat. Med.">
        <title>A library of human gut bacterial isolates paired with longitudinal multiomics data enables mechanistic microbiome research.</title>
        <authorList>
            <person name="Poyet M."/>
            <person name="Groussin M."/>
            <person name="Gibbons S.M."/>
            <person name="Avila-Pacheco J."/>
            <person name="Jiang X."/>
            <person name="Kearney S.M."/>
            <person name="Perrotta A.R."/>
            <person name="Berdy B."/>
            <person name="Zhao S."/>
            <person name="Lieberman T.D."/>
            <person name="Swanson P.K."/>
            <person name="Smith M."/>
            <person name="Roesemann S."/>
            <person name="Alexander J.E."/>
            <person name="Rich S.A."/>
            <person name="Livny J."/>
            <person name="Vlamakis H."/>
            <person name="Clish C."/>
            <person name="Bullock K."/>
            <person name="Deik A."/>
            <person name="Scott J."/>
            <person name="Pierce K.A."/>
            <person name="Xavier R.J."/>
            <person name="Alm E.J."/>
        </authorList>
    </citation>
    <scope>NUCLEOTIDE SEQUENCE [LARGE SCALE GENOMIC DNA]</scope>
    <source>
        <strain evidence="2 7">BIOML-A1</strain>
    </source>
</reference>
<reference evidence="3 5" key="1">
    <citation type="journal article" date="2017" name="Front. Microbiol.">
        <title>New Insights into the Diversity of the Genus Faecalibacterium.</title>
        <authorList>
            <person name="Benevides L."/>
            <person name="Burman S."/>
            <person name="Martin R."/>
            <person name="Robert V."/>
            <person name="Thomas M."/>
            <person name="Miquel S."/>
            <person name="Chain F."/>
            <person name="Sokol H."/>
            <person name="Bermudez-Humaran L.G."/>
            <person name="Morrison M."/>
            <person name="Langella P."/>
            <person name="Azevedo V.A."/>
            <person name="Chatel J.M."/>
            <person name="Soares S."/>
        </authorList>
    </citation>
    <scope>NUCLEOTIDE SEQUENCE [LARGE SCALE GENOMIC DNA]</scope>
    <source>
        <strain evidence="3 5">CNCM I 4573</strain>
    </source>
</reference>
<dbReference type="EMBL" id="NMTW01000026">
    <property type="protein sequence ID" value="PDX76105.1"/>
    <property type="molecule type" value="Genomic_DNA"/>
</dbReference>
<name>A0A2A7AAE5_9FIRM</name>
<feature type="domain" description="HTH cro/C1-type" evidence="1">
    <location>
        <begin position="20"/>
        <end position="68"/>
    </location>
</feature>
<evidence type="ECO:0000313" key="7">
    <source>
        <dbReference type="Proteomes" id="UP000461506"/>
    </source>
</evidence>
<dbReference type="Proteomes" id="UP000251634">
    <property type="component" value="Unassembled WGS sequence"/>
</dbReference>
<dbReference type="Proteomes" id="UP000461506">
    <property type="component" value="Unassembled WGS sequence"/>
</dbReference>
<accession>A0A2A7AAE5</accession>
<dbReference type="AlphaFoldDB" id="A0A2A7AAE5"/>
<evidence type="ECO:0000313" key="3">
    <source>
        <dbReference type="EMBL" id="PDX76105.1"/>
    </source>
</evidence>